<dbReference type="CDD" id="cd20753">
    <property type="entry name" value="cyt_P460_Mc-like"/>
    <property type="match status" value="1"/>
</dbReference>
<keyword evidence="4" id="KW-1185">Reference proteome</keyword>
<evidence type="ECO:0000313" key="3">
    <source>
        <dbReference type="EMBL" id="ESS68281.1"/>
    </source>
</evidence>
<proteinExistence type="predicted"/>
<dbReference type="eggNOG" id="ENOG5030GRY">
    <property type="taxonomic scope" value="Bacteria"/>
</dbReference>
<organism evidence="3 4">
    <name type="scientific">Methyloglobulus morosus KoM1</name>
    <dbReference type="NCBI Taxonomy" id="1116472"/>
    <lineage>
        <taxon>Bacteria</taxon>
        <taxon>Pseudomonadati</taxon>
        <taxon>Pseudomonadota</taxon>
        <taxon>Gammaproteobacteria</taxon>
        <taxon>Methylococcales</taxon>
        <taxon>Methylococcaceae</taxon>
        <taxon>Methyloglobulus</taxon>
    </lineage>
</organism>
<accession>V5DLH9</accession>
<dbReference type="InterPro" id="IPR038142">
    <property type="entry name" value="Cytochrome_P460_sp"/>
</dbReference>
<dbReference type="Pfam" id="PF16694">
    <property type="entry name" value="Cytochrome_P460"/>
    <property type="match status" value="1"/>
</dbReference>
<evidence type="ECO:0000256" key="1">
    <source>
        <dbReference type="SAM" id="SignalP"/>
    </source>
</evidence>
<keyword evidence="1" id="KW-0732">Signal</keyword>
<comment type="caution">
    <text evidence="3">The sequence shown here is derived from an EMBL/GenBank/DDBJ whole genome shotgun (WGS) entry which is preliminary data.</text>
</comment>
<name>V5DLH9_9GAMM</name>
<evidence type="ECO:0000313" key="4">
    <source>
        <dbReference type="Proteomes" id="UP000017842"/>
    </source>
</evidence>
<dbReference type="AlphaFoldDB" id="V5DLH9"/>
<dbReference type="InterPro" id="IPR032033">
    <property type="entry name" value="Cytochrome_P460"/>
</dbReference>
<feature type="signal peptide" evidence="1">
    <location>
        <begin position="1"/>
        <end position="25"/>
    </location>
</feature>
<protein>
    <submittedName>
        <fullName evidence="3">Cytochrome P460</fullName>
    </submittedName>
</protein>
<dbReference type="RefSeq" id="WP_023496245.1">
    <property type="nucleotide sequence ID" value="NZ_AYLO01000137.1"/>
</dbReference>
<feature type="domain" description="Cytochrome P460" evidence="2">
    <location>
        <begin position="40"/>
        <end position="166"/>
    </location>
</feature>
<dbReference type="Gene3D" id="3.50.70.20">
    <property type="entry name" value="Cytochrome P460"/>
    <property type="match status" value="1"/>
</dbReference>
<dbReference type="Proteomes" id="UP000017842">
    <property type="component" value="Unassembled WGS sequence"/>
</dbReference>
<dbReference type="EMBL" id="AYLO01000137">
    <property type="protein sequence ID" value="ESS68281.1"/>
    <property type="molecule type" value="Genomic_DNA"/>
</dbReference>
<reference evidence="3 4" key="1">
    <citation type="journal article" date="2013" name="Genome Announc.">
        <title>Draft Genome Sequence of the Methanotrophic Gammaproteobacterium Methyloglobulus morosus DSM 22980 Strain KoM1.</title>
        <authorList>
            <person name="Poehlein A."/>
            <person name="Deutzmann J.S."/>
            <person name="Daniel R."/>
            <person name="Simeonova D.D."/>
        </authorList>
    </citation>
    <scope>NUCLEOTIDE SEQUENCE [LARGE SCALE GENOMIC DNA]</scope>
    <source>
        <strain evidence="3 4">KoM1</strain>
    </source>
</reference>
<feature type="chain" id="PRO_5004734030" evidence="1">
    <location>
        <begin position="26"/>
        <end position="172"/>
    </location>
</feature>
<sequence length="172" mass="18759">MPDNLILKSALIAALFMTMSAPALSREATVAPAPNGIAIPKDYKTWQPLGVSHRTDKDSLRIILANPIATKAATEGKTNPWPDGSMLAKLAWKDSTHPNFAAATVPGELTHVEFMIRDSKKFADTNGWGYARWLGMEQKPYGNDAGFAQECSTCHLQAKETGYVFTRKAPLP</sequence>
<evidence type="ECO:0000259" key="2">
    <source>
        <dbReference type="Pfam" id="PF16694"/>
    </source>
</evidence>
<dbReference type="STRING" id="1116472.MGMO_149c00020"/>
<gene>
    <name evidence="3" type="primary">cyp</name>
    <name evidence="3" type="ORF">MGMO_149c00020</name>
</gene>